<dbReference type="InterPro" id="IPR003675">
    <property type="entry name" value="Rce1/LyrA-like_dom"/>
</dbReference>
<evidence type="ECO:0000256" key="2">
    <source>
        <dbReference type="SAM" id="Phobius"/>
    </source>
</evidence>
<keyword evidence="2" id="KW-0472">Membrane</keyword>
<dbReference type="GO" id="GO:0008237">
    <property type="term" value="F:metallopeptidase activity"/>
    <property type="evidence" value="ECO:0007669"/>
    <property type="project" value="UniProtKB-KW"/>
</dbReference>
<feature type="transmembrane region" description="Helical" evidence="2">
    <location>
        <begin position="66"/>
        <end position="90"/>
    </location>
</feature>
<name>A0A4R8WH66_9MICO</name>
<dbReference type="GO" id="GO:0006508">
    <property type="term" value="P:proteolysis"/>
    <property type="evidence" value="ECO:0007669"/>
    <property type="project" value="UniProtKB-KW"/>
</dbReference>
<feature type="transmembrane region" description="Helical" evidence="2">
    <location>
        <begin position="170"/>
        <end position="191"/>
    </location>
</feature>
<keyword evidence="5" id="KW-1185">Reference proteome</keyword>
<dbReference type="GO" id="GO:0080120">
    <property type="term" value="P:CAAX-box protein maturation"/>
    <property type="evidence" value="ECO:0007669"/>
    <property type="project" value="UniProtKB-ARBA"/>
</dbReference>
<dbReference type="AlphaFoldDB" id="A0A4R8WH66"/>
<keyword evidence="4" id="KW-0645">Protease</keyword>
<feature type="transmembrane region" description="Helical" evidence="2">
    <location>
        <begin position="102"/>
        <end position="124"/>
    </location>
</feature>
<dbReference type="Proteomes" id="UP000297643">
    <property type="component" value="Unassembled WGS sequence"/>
</dbReference>
<evidence type="ECO:0000313" key="5">
    <source>
        <dbReference type="Proteomes" id="UP000297643"/>
    </source>
</evidence>
<reference evidence="4 5" key="1">
    <citation type="submission" date="2019-03" db="EMBL/GenBank/DDBJ databases">
        <title>Genomics of glacier-inhabiting Cryobacterium strains.</title>
        <authorList>
            <person name="Liu Q."/>
            <person name="Xin Y.-H."/>
        </authorList>
    </citation>
    <scope>NUCLEOTIDE SEQUENCE [LARGE SCALE GENOMIC DNA]</scope>
    <source>
        <strain evidence="4 5">RHLT2-21</strain>
    </source>
</reference>
<dbReference type="GO" id="GO:0004175">
    <property type="term" value="F:endopeptidase activity"/>
    <property type="evidence" value="ECO:0007669"/>
    <property type="project" value="UniProtKB-ARBA"/>
</dbReference>
<comment type="caution">
    <text evidence="4">The sequence shown here is derived from an EMBL/GenBank/DDBJ whole genome shotgun (WGS) entry which is preliminary data.</text>
</comment>
<feature type="transmembrane region" description="Helical" evidence="2">
    <location>
        <begin position="255"/>
        <end position="275"/>
    </location>
</feature>
<proteinExistence type="predicted"/>
<feature type="transmembrane region" description="Helical" evidence="2">
    <location>
        <begin position="33"/>
        <end position="54"/>
    </location>
</feature>
<keyword evidence="2" id="KW-0812">Transmembrane</keyword>
<sequence length="309" mass="32341">MSHSMGVLMSRSVSTAAQRPFPSLRAFAARRPVSAFCVAAVGLVLLLQTLLLVAGLDLTPGKLAELVILFGLALLLTAWIGGVPLVRRLLGGLARWRFGLGRWLLVLLAMPALTVAVGLATGTFRTSPDGWGAVTLDYLVILVLIALTASIWEETAWAGFVQSRLMADRGLLIGSLLTAAPFALIHLPLAFESSGLARTSLTDAWISWAFVIGSAPFFRYLAGGLLVDTGGSILAVALLHASFNTSGSLSVVPGGWQYALALVVLTILVAAYRALRGRSLVRGTVPALAEPGSESLSRSGQAGDQRAAA</sequence>
<dbReference type="EMBL" id="SOFM01000007">
    <property type="protein sequence ID" value="TFC07428.1"/>
    <property type="molecule type" value="Genomic_DNA"/>
</dbReference>
<keyword evidence="4" id="KW-0482">Metalloprotease</keyword>
<feature type="transmembrane region" description="Helical" evidence="2">
    <location>
        <begin position="197"/>
        <end position="218"/>
    </location>
</feature>
<feature type="region of interest" description="Disordered" evidence="1">
    <location>
        <begin position="290"/>
        <end position="309"/>
    </location>
</feature>
<keyword evidence="2" id="KW-1133">Transmembrane helix</keyword>
<gene>
    <name evidence="4" type="ORF">E3O32_02655</name>
</gene>
<protein>
    <submittedName>
        <fullName evidence="4">CPBP family intramembrane metalloprotease</fullName>
    </submittedName>
</protein>
<feature type="domain" description="CAAX prenyl protease 2/Lysostaphin resistance protein A-like" evidence="3">
    <location>
        <begin position="138"/>
        <end position="245"/>
    </location>
</feature>
<evidence type="ECO:0000259" key="3">
    <source>
        <dbReference type="Pfam" id="PF02517"/>
    </source>
</evidence>
<keyword evidence="4" id="KW-0378">Hydrolase</keyword>
<feature type="transmembrane region" description="Helical" evidence="2">
    <location>
        <begin position="225"/>
        <end position="243"/>
    </location>
</feature>
<feature type="transmembrane region" description="Helical" evidence="2">
    <location>
        <begin position="130"/>
        <end position="149"/>
    </location>
</feature>
<dbReference type="Pfam" id="PF02517">
    <property type="entry name" value="Rce1-like"/>
    <property type="match status" value="1"/>
</dbReference>
<evidence type="ECO:0000313" key="4">
    <source>
        <dbReference type="EMBL" id="TFC07428.1"/>
    </source>
</evidence>
<accession>A0A4R8WH66</accession>
<organism evidence="4 5">
    <name type="scientific">Cryobacterium mannosilyticum</name>
    <dbReference type="NCBI Taxonomy" id="1259190"/>
    <lineage>
        <taxon>Bacteria</taxon>
        <taxon>Bacillati</taxon>
        <taxon>Actinomycetota</taxon>
        <taxon>Actinomycetes</taxon>
        <taxon>Micrococcales</taxon>
        <taxon>Microbacteriaceae</taxon>
        <taxon>Cryobacterium</taxon>
    </lineage>
</organism>
<evidence type="ECO:0000256" key="1">
    <source>
        <dbReference type="SAM" id="MobiDB-lite"/>
    </source>
</evidence>